<evidence type="ECO:0000313" key="3">
    <source>
        <dbReference type="EMBL" id="QDU28089.1"/>
    </source>
</evidence>
<accession>A0A517YD25</accession>
<feature type="chain" id="PRO_5022068608" description="DUF1570 domain-containing protein" evidence="1">
    <location>
        <begin position="31"/>
        <end position="388"/>
    </location>
</feature>
<evidence type="ECO:0000256" key="1">
    <source>
        <dbReference type="SAM" id="SignalP"/>
    </source>
</evidence>
<dbReference type="KEGG" id="aagg:ETAA8_31820"/>
<dbReference type="InterPro" id="IPR011464">
    <property type="entry name" value="DUF1570"/>
</dbReference>
<dbReference type="OrthoDB" id="291356at2"/>
<gene>
    <name evidence="3" type="ORF">ETAA8_31820</name>
</gene>
<sequence precursor="true">MSIHTKGRFAMPFRGFVLLCALLTCSLAGAVEQVTLNQAGKQRVLTGKVMVEAEDGGLLLLTPDGKLWPIPKEEITNRRSDDKLFQPQARPEFTRQLLGSLPVGFKIHQTKHYSICYNTSPGYAQWVGALYERLYSAFYAYWSRKGAELKEPEFQLAAIVFDTRANYELFARNELGDSTKSIMGYYSLHTNLVTMYDLTGLEDLRFAGDRNSAARISQVLSQPNAERNVATIVHEATHQLAFNSGLQQRFTDTPFWVSEGLAVFFETPDLDNSKGWRNVGAVNRYNLINFRKYLRTRQPGSLGQLLSDDKRFRDPATMADAYAEGWALNYFLIRTQGEQYTKYLKTLADQTPLVMQEPAVRQEQFLKFFGGNVDELESDFLKYMRGVQ</sequence>
<feature type="domain" description="DUF1570" evidence="2">
    <location>
        <begin position="228"/>
        <end position="353"/>
    </location>
</feature>
<reference evidence="3 4" key="1">
    <citation type="submission" date="2019-02" db="EMBL/GenBank/DDBJ databases">
        <title>Deep-cultivation of Planctomycetes and their phenomic and genomic characterization uncovers novel biology.</title>
        <authorList>
            <person name="Wiegand S."/>
            <person name="Jogler M."/>
            <person name="Boedeker C."/>
            <person name="Pinto D."/>
            <person name="Vollmers J."/>
            <person name="Rivas-Marin E."/>
            <person name="Kohn T."/>
            <person name="Peeters S.H."/>
            <person name="Heuer A."/>
            <person name="Rast P."/>
            <person name="Oberbeckmann S."/>
            <person name="Bunk B."/>
            <person name="Jeske O."/>
            <person name="Meyerdierks A."/>
            <person name="Storesund J.E."/>
            <person name="Kallscheuer N."/>
            <person name="Luecker S."/>
            <person name="Lage O.M."/>
            <person name="Pohl T."/>
            <person name="Merkel B.J."/>
            <person name="Hornburger P."/>
            <person name="Mueller R.-W."/>
            <person name="Bruemmer F."/>
            <person name="Labrenz M."/>
            <person name="Spormann A.M."/>
            <person name="Op den Camp H."/>
            <person name="Overmann J."/>
            <person name="Amann R."/>
            <person name="Jetten M.S.M."/>
            <person name="Mascher T."/>
            <person name="Medema M.H."/>
            <person name="Devos D.P."/>
            <person name="Kaster A.-K."/>
            <person name="Ovreas L."/>
            <person name="Rohde M."/>
            <person name="Galperin M.Y."/>
            <person name="Jogler C."/>
        </authorList>
    </citation>
    <scope>NUCLEOTIDE SEQUENCE [LARGE SCALE GENOMIC DNA]</scope>
    <source>
        <strain evidence="3 4">ETA_A8</strain>
    </source>
</reference>
<protein>
    <recommendedName>
        <fullName evidence="2">DUF1570 domain-containing protein</fullName>
    </recommendedName>
</protein>
<dbReference type="EMBL" id="CP036274">
    <property type="protein sequence ID" value="QDU28089.1"/>
    <property type="molecule type" value="Genomic_DNA"/>
</dbReference>
<proteinExistence type="predicted"/>
<dbReference type="RefSeq" id="WP_145089791.1">
    <property type="nucleotide sequence ID" value="NZ_CP036274.1"/>
</dbReference>
<evidence type="ECO:0000313" key="4">
    <source>
        <dbReference type="Proteomes" id="UP000315017"/>
    </source>
</evidence>
<name>A0A517YD25_9BACT</name>
<dbReference type="Pfam" id="PF07607">
    <property type="entry name" value="DUF1570"/>
    <property type="match status" value="1"/>
</dbReference>
<dbReference type="AlphaFoldDB" id="A0A517YD25"/>
<feature type="signal peptide" evidence="1">
    <location>
        <begin position="1"/>
        <end position="30"/>
    </location>
</feature>
<keyword evidence="4" id="KW-1185">Reference proteome</keyword>
<dbReference type="Proteomes" id="UP000315017">
    <property type="component" value="Chromosome"/>
</dbReference>
<organism evidence="3 4">
    <name type="scientific">Anatilimnocola aggregata</name>
    <dbReference type="NCBI Taxonomy" id="2528021"/>
    <lineage>
        <taxon>Bacteria</taxon>
        <taxon>Pseudomonadati</taxon>
        <taxon>Planctomycetota</taxon>
        <taxon>Planctomycetia</taxon>
        <taxon>Pirellulales</taxon>
        <taxon>Pirellulaceae</taxon>
        <taxon>Anatilimnocola</taxon>
    </lineage>
</organism>
<keyword evidence="1" id="KW-0732">Signal</keyword>
<evidence type="ECO:0000259" key="2">
    <source>
        <dbReference type="Pfam" id="PF07607"/>
    </source>
</evidence>